<dbReference type="AlphaFoldDB" id="B9TFZ4"/>
<evidence type="ECO:0000313" key="1">
    <source>
        <dbReference type="EMBL" id="EEF25220.1"/>
    </source>
</evidence>
<accession>B9TFZ4</accession>
<dbReference type="Gene3D" id="6.10.140.1340">
    <property type="match status" value="1"/>
</dbReference>
<proteinExistence type="predicted"/>
<dbReference type="InParanoid" id="B9TFZ4"/>
<keyword evidence="2" id="KW-1185">Reference proteome</keyword>
<dbReference type="EMBL" id="EQ980238">
    <property type="protein sequence ID" value="EEF25220.1"/>
    <property type="molecule type" value="Genomic_DNA"/>
</dbReference>
<dbReference type="Proteomes" id="UP000008311">
    <property type="component" value="Unassembled WGS sequence"/>
</dbReference>
<evidence type="ECO:0008006" key="3">
    <source>
        <dbReference type="Google" id="ProtNLM"/>
    </source>
</evidence>
<name>B9TFZ4_RICCO</name>
<dbReference type="eggNOG" id="ENOG502T13J">
    <property type="taxonomic scope" value="Eukaryota"/>
</dbReference>
<sequence length="153" mass="16945">MAFPAPTHTRVTANTSPAVNRWIERRTRTRIQRAHAGGIGAIDQRLAQLDREWDIERCLEAGASSLMLTGVLLGAAHNRRWLLLSLGVGGFLLQHALQGWCPPLPVLRRFGVRTAEEINRERYALKALRGDFADVSAAEPRGQAVVAYRGALR</sequence>
<reference evidence="2" key="1">
    <citation type="journal article" date="2010" name="Nat. Biotechnol.">
        <title>Draft genome sequence of the oilseed species Ricinus communis.</title>
        <authorList>
            <person name="Chan A.P."/>
            <person name="Crabtree J."/>
            <person name="Zhao Q."/>
            <person name="Lorenzi H."/>
            <person name="Orvis J."/>
            <person name="Puiu D."/>
            <person name="Melake-Berhan A."/>
            <person name="Jones K.M."/>
            <person name="Redman J."/>
            <person name="Chen G."/>
            <person name="Cahoon E.B."/>
            <person name="Gedil M."/>
            <person name="Stanke M."/>
            <person name="Haas B.J."/>
            <person name="Wortman J.R."/>
            <person name="Fraser-Liggett C.M."/>
            <person name="Ravel J."/>
            <person name="Rabinowicz P.D."/>
        </authorList>
    </citation>
    <scope>NUCLEOTIDE SEQUENCE [LARGE SCALE GENOMIC DNA]</scope>
    <source>
        <strain evidence="2">cv. Hale</strain>
    </source>
</reference>
<protein>
    <recommendedName>
        <fullName evidence="3">DUF2892 domain-containing protein</fullName>
    </recommendedName>
</protein>
<evidence type="ECO:0000313" key="2">
    <source>
        <dbReference type="Proteomes" id="UP000008311"/>
    </source>
</evidence>
<organism evidence="1 2">
    <name type="scientific">Ricinus communis</name>
    <name type="common">Castor bean</name>
    <dbReference type="NCBI Taxonomy" id="3988"/>
    <lineage>
        <taxon>Eukaryota</taxon>
        <taxon>Viridiplantae</taxon>
        <taxon>Streptophyta</taxon>
        <taxon>Embryophyta</taxon>
        <taxon>Tracheophyta</taxon>
        <taxon>Spermatophyta</taxon>
        <taxon>Magnoliopsida</taxon>
        <taxon>eudicotyledons</taxon>
        <taxon>Gunneridae</taxon>
        <taxon>Pentapetalae</taxon>
        <taxon>rosids</taxon>
        <taxon>fabids</taxon>
        <taxon>Malpighiales</taxon>
        <taxon>Euphorbiaceae</taxon>
        <taxon>Acalyphoideae</taxon>
        <taxon>Acalypheae</taxon>
        <taxon>Ricinus</taxon>
    </lineage>
</organism>
<gene>
    <name evidence="1" type="ORF">RCOM_1945890</name>
</gene>